<organism evidence="3 4">
    <name type="scientific">Helobdella robusta</name>
    <name type="common">Californian leech</name>
    <dbReference type="NCBI Taxonomy" id="6412"/>
    <lineage>
        <taxon>Eukaryota</taxon>
        <taxon>Metazoa</taxon>
        <taxon>Spiralia</taxon>
        <taxon>Lophotrochozoa</taxon>
        <taxon>Annelida</taxon>
        <taxon>Clitellata</taxon>
        <taxon>Hirudinea</taxon>
        <taxon>Rhynchobdellida</taxon>
        <taxon>Glossiphoniidae</taxon>
        <taxon>Helobdella</taxon>
    </lineage>
</organism>
<reference evidence="3" key="3">
    <citation type="submission" date="2015-06" db="UniProtKB">
        <authorList>
            <consortium name="EnsemblMetazoa"/>
        </authorList>
    </citation>
    <scope>IDENTIFICATION</scope>
</reference>
<dbReference type="AlphaFoldDB" id="T1EU42"/>
<feature type="compositionally biased region" description="Low complexity" evidence="1">
    <location>
        <begin position="417"/>
        <end position="430"/>
    </location>
</feature>
<evidence type="ECO:0000313" key="4">
    <source>
        <dbReference type="Proteomes" id="UP000015101"/>
    </source>
</evidence>
<accession>T1EU42</accession>
<dbReference type="Proteomes" id="UP000015101">
    <property type="component" value="Unassembled WGS sequence"/>
</dbReference>
<evidence type="ECO:0000313" key="3">
    <source>
        <dbReference type="EnsemblMetazoa" id="HelroP163482"/>
    </source>
</evidence>
<protein>
    <submittedName>
        <fullName evidence="2 3">Uncharacterized protein</fullName>
    </submittedName>
</protein>
<name>T1EU42_HELRO</name>
<feature type="compositionally biased region" description="Low complexity" evidence="1">
    <location>
        <begin position="54"/>
        <end position="68"/>
    </location>
</feature>
<dbReference type="EnsemblMetazoa" id="HelroT163482">
    <property type="protein sequence ID" value="HelroP163482"/>
    <property type="gene ID" value="HelroG163482"/>
</dbReference>
<feature type="compositionally biased region" description="Low complexity" evidence="1">
    <location>
        <begin position="83"/>
        <end position="92"/>
    </location>
</feature>
<feature type="region of interest" description="Disordered" evidence="1">
    <location>
        <begin position="356"/>
        <end position="435"/>
    </location>
</feature>
<feature type="compositionally biased region" description="Polar residues" evidence="1">
    <location>
        <begin position="361"/>
        <end position="383"/>
    </location>
</feature>
<feature type="compositionally biased region" description="Low complexity" evidence="1">
    <location>
        <begin position="384"/>
        <end position="403"/>
    </location>
</feature>
<reference evidence="2 4" key="2">
    <citation type="journal article" date="2013" name="Nature">
        <title>Insights into bilaterian evolution from three spiralian genomes.</title>
        <authorList>
            <person name="Simakov O."/>
            <person name="Marletaz F."/>
            <person name="Cho S.J."/>
            <person name="Edsinger-Gonzales E."/>
            <person name="Havlak P."/>
            <person name="Hellsten U."/>
            <person name="Kuo D.H."/>
            <person name="Larsson T."/>
            <person name="Lv J."/>
            <person name="Arendt D."/>
            <person name="Savage R."/>
            <person name="Osoegawa K."/>
            <person name="de Jong P."/>
            <person name="Grimwood J."/>
            <person name="Chapman J.A."/>
            <person name="Shapiro H."/>
            <person name="Aerts A."/>
            <person name="Otillar R.P."/>
            <person name="Terry A.Y."/>
            <person name="Boore J.L."/>
            <person name="Grigoriev I.V."/>
            <person name="Lindberg D.R."/>
            <person name="Seaver E.C."/>
            <person name="Weisblat D.A."/>
            <person name="Putnam N.H."/>
            <person name="Rokhsar D.S."/>
        </authorList>
    </citation>
    <scope>NUCLEOTIDE SEQUENCE</scope>
</reference>
<dbReference type="HOGENOM" id="CLU_577827_0_0_1"/>
<feature type="compositionally biased region" description="Acidic residues" evidence="1">
    <location>
        <begin position="93"/>
        <end position="102"/>
    </location>
</feature>
<keyword evidence="4" id="KW-1185">Reference proteome</keyword>
<evidence type="ECO:0000313" key="2">
    <source>
        <dbReference type="EMBL" id="ESN96423.1"/>
    </source>
</evidence>
<dbReference type="InParanoid" id="T1EU42"/>
<dbReference type="GeneID" id="20200092"/>
<dbReference type="KEGG" id="hro:HELRODRAFT_163482"/>
<dbReference type="RefSeq" id="XP_009025587.1">
    <property type="nucleotide sequence ID" value="XM_009027339.1"/>
</dbReference>
<evidence type="ECO:0000256" key="1">
    <source>
        <dbReference type="SAM" id="MobiDB-lite"/>
    </source>
</evidence>
<reference evidence="4" key="1">
    <citation type="submission" date="2012-12" db="EMBL/GenBank/DDBJ databases">
        <authorList>
            <person name="Hellsten U."/>
            <person name="Grimwood J."/>
            <person name="Chapman J.A."/>
            <person name="Shapiro H."/>
            <person name="Aerts A."/>
            <person name="Otillar R.P."/>
            <person name="Terry A.Y."/>
            <person name="Boore J.L."/>
            <person name="Simakov O."/>
            <person name="Marletaz F."/>
            <person name="Cho S.-J."/>
            <person name="Edsinger-Gonzales E."/>
            <person name="Havlak P."/>
            <person name="Kuo D.-H."/>
            <person name="Larsson T."/>
            <person name="Lv J."/>
            <person name="Arendt D."/>
            <person name="Savage R."/>
            <person name="Osoegawa K."/>
            <person name="de Jong P."/>
            <person name="Lindberg D.R."/>
            <person name="Seaver E.C."/>
            <person name="Weisblat D.A."/>
            <person name="Putnam N.H."/>
            <person name="Grigoriev I.V."/>
            <person name="Rokhsar D.S."/>
        </authorList>
    </citation>
    <scope>NUCLEOTIDE SEQUENCE</scope>
</reference>
<feature type="region of interest" description="Disordered" evidence="1">
    <location>
        <begin position="45"/>
        <end position="117"/>
    </location>
</feature>
<gene>
    <name evidence="3" type="primary">20200092</name>
    <name evidence="2" type="ORF">HELRODRAFT_163482</name>
</gene>
<sequence length="473" mass="51982">MKPPANSTSSYFSNATNCALPQLTSTTTTTSTLYNKSWTNHELKLSPSRHHQQLQHSNLHHPSLQSPLYQSSTPRPPHDPTGNNNINNIAPNNDDDDDDDDIDKSSNIDDNFLSHPGGNFSNWASSRSFYLSNPNSNGNNNATHISSNKAPTTPINPYYNIHNLYSNENSNNNNILKSSFPPFYAPDETSLLSFNKGFPLSEDFCRSIQSNHQNHSQLIPPPPLHTHNFYHGYDSSSHNHSSLTSPNTPYMFPTEPFQNSNPSTLALPSVLFSPSTLNSSINFFTSTLTSSASIASDVDATRHPDSGIGDCSSPLNSHQQSINSIHNNNSNNSYGVKKLKENYQPADNRSGVVHAGAASHHPTTNQANQTCLTPSENNKIASTNHSNSNNHQSNNSNHNIISNGDLNNVNLPLCRENNNNKSNNNSHSNNITMEGKENMKTTTNTTTNSSSNEEFMMDSMQPTRQLADIFSTG</sequence>
<dbReference type="CTD" id="20200092"/>
<dbReference type="EMBL" id="AMQM01001392">
    <property type="status" value="NOT_ANNOTATED_CDS"/>
    <property type="molecule type" value="Genomic_DNA"/>
</dbReference>
<proteinExistence type="predicted"/>
<dbReference type="EMBL" id="KB097495">
    <property type="protein sequence ID" value="ESN96423.1"/>
    <property type="molecule type" value="Genomic_DNA"/>
</dbReference>